<name>A0A9J6GVU7_HAELO</name>
<dbReference type="EMBL" id="JABSTR010000011">
    <property type="protein sequence ID" value="KAH9382582.1"/>
    <property type="molecule type" value="Genomic_DNA"/>
</dbReference>
<comment type="caution">
    <text evidence="1">The sequence shown here is derived from an EMBL/GenBank/DDBJ whole genome shotgun (WGS) entry which is preliminary data.</text>
</comment>
<dbReference type="VEuPathDB" id="VectorBase:HLOH_047218"/>
<dbReference type="AlphaFoldDB" id="A0A9J6GVU7"/>
<evidence type="ECO:0000313" key="2">
    <source>
        <dbReference type="Proteomes" id="UP000821853"/>
    </source>
</evidence>
<proteinExistence type="predicted"/>
<accession>A0A9J6GVU7</accession>
<reference evidence="1 2" key="1">
    <citation type="journal article" date="2020" name="Cell">
        <title>Large-Scale Comparative Analyses of Tick Genomes Elucidate Their Genetic Diversity and Vector Capacities.</title>
        <authorList>
            <consortium name="Tick Genome and Microbiome Consortium (TIGMIC)"/>
            <person name="Jia N."/>
            <person name="Wang J."/>
            <person name="Shi W."/>
            <person name="Du L."/>
            <person name="Sun Y."/>
            <person name="Zhan W."/>
            <person name="Jiang J.F."/>
            <person name="Wang Q."/>
            <person name="Zhang B."/>
            <person name="Ji P."/>
            <person name="Bell-Sakyi L."/>
            <person name="Cui X.M."/>
            <person name="Yuan T.T."/>
            <person name="Jiang B.G."/>
            <person name="Yang W.F."/>
            <person name="Lam T.T."/>
            <person name="Chang Q.C."/>
            <person name="Ding S.J."/>
            <person name="Wang X.J."/>
            <person name="Zhu J.G."/>
            <person name="Ruan X.D."/>
            <person name="Zhao L."/>
            <person name="Wei J.T."/>
            <person name="Ye R.Z."/>
            <person name="Que T.C."/>
            <person name="Du C.H."/>
            <person name="Zhou Y.H."/>
            <person name="Cheng J.X."/>
            <person name="Dai P.F."/>
            <person name="Guo W.B."/>
            <person name="Han X.H."/>
            <person name="Huang E.J."/>
            <person name="Li L.F."/>
            <person name="Wei W."/>
            <person name="Gao Y.C."/>
            <person name="Liu J.Z."/>
            <person name="Shao H.Z."/>
            <person name="Wang X."/>
            <person name="Wang C.C."/>
            <person name="Yang T.C."/>
            <person name="Huo Q.B."/>
            <person name="Li W."/>
            <person name="Chen H.Y."/>
            <person name="Chen S.E."/>
            <person name="Zhou L.G."/>
            <person name="Ni X.B."/>
            <person name="Tian J.H."/>
            <person name="Sheng Y."/>
            <person name="Liu T."/>
            <person name="Pan Y.S."/>
            <person name="Xia L.Y."/>
            <person name="Li J."/>
            <person name="Zhao F."/>
            <person name="Cao W.C."/>
        </authorList>
    </citation>
    <scope>NUCLEOTIDE SEQUENCE [LARGE SCALE GENOMIC DNA]</scope>
    <source>
        <strain evidence="1">HaeL-2018</strain>
    </source>
</reference>
<keyword evidence="2" id="KW-1185">Reference proteome</keyword>
<evidence type="ECO:0000313" key="1">
    <source>
        <dbReference type="EMBL" id="KAH9382582.1"/>
    </source>
</evidence>
<dbReference type="Proteomes" id="UP000821853">
    <property type="component" value="Chromosome 9"/>
</dbReference>
<gene>
    <name evidence="1" type="ORF">HPB48_010344</name>
</gene>
<dbReference type="OrthoDB" id="10409431at2759"/>
<sequence>MAAVNDVAHNYVVFEELSKRPEFLNVPNQRQLVTELTSELLNDDDSSDFDDCEQGHKSEVVLKHVLWCSTNILLKNFCRVLNDKVQDENNKSRKRKLQTLTNK</sequence>
<organism evidence="1 2">
    <name type="scientific">Haemaphysalis longicornis</name>
    <name type="common">Bush tick</name>
    <dbReference type="NCBI Taxonomy" id="44386"/>
    <lineage>
        <taxon>Eukaryota</taxon>
        <taxon>Metazoa</taxon>
        <taxon>Ecdysozoa</taxon>
        <taxon>Arthropoda</taxon>
        <taxon>Chelicerata</taxon>
        <taxon>Arachnida</taxon>
        <taxon>Acari</taxon>
        <taxon>Parasitiformes</taxon>
        <taxon>Ixodida</taxon>
        <taxon>Ixodoidea</taxon>
        <taxon>Ixodidae</taxon>
        <taxon>Haemaphysalinae</taxon>
        <taxon>Haemaphysalis</taxon>
    </lineage>
</organism>
<protein>
    <submittedName>
        <fullName evidence="1">Uncharacterized protein</fullName>
    </submittedName>
</protein>